<proteinExistence type="predicted"/>
<feature type="transmembrane region" description="Helical" evidence="1">
    <location>
        <begin position="94"/>
        <end position="111"/>
    </location>
</feature>
<keyword evidence="1" id="KW-0812">Transmembrane</keyword>
<keyword evidence="1" id="KW-1133">Transmembrane helix</keyword>
<sequence length="231" mass="27348">MKNRFRKTHNVIDQIDGIKEIDDETLKNQRNILITILVQHLFILWTCRYGETYIYQIFLELYLKYKITILVVIIIILLNSDLFKHKLKKQPFSFILYVSFTLSLSFLFVIFDSNNDVQLLLYSNIFPILGLIICSLFQSHEFEYSSVFKWILFSQMTFITCIIFLLDSQFDNALICSSLSLAYVCILIYQFKTDILYEIEEYPLISCLNSYTQIFKLLFNLIEALSGEYSI</sequence>
<accession>A0A8S1JZL4</accession>
<feature type="transmembrane region" description="Helical" evidence="1">
    <location>
        <begin position="117"/>
        <end position="136"/>
    </location>
</feature>
<evidence type="ECO:0000256" key="1">
    <source>
        <dbReference type="SAM" id="Phobius"/>
    </source>
</evidence>
<organism evidence="2 3">
    <name type="scientific">Paramecium sonneborni</name>
    <dbReference type="NCBI Taxonomy" id="65129"/>
    <lineage>
        <taxon>Eukaryota</taxon>
        <taxon>Sar</taxon>
        <taxon>Alveolata</taxon>
        <taxon>Ciliophora</taxon>
        <taxon>Intramacronucleata</taxon>
        <taxon>Oligohymenophorea</taxon>
        <taxon>Peniculida</taxon>
        <taxon>Parameciidae</taxon>
        <taxon>Paramecium</taxon>
    </lineage>
</organism>
<dbReference type="OrthoDB" id="301317at2759"/>
<feature type="transmembrane region" description="Helical" evidence="1">
    <location>
        <begin position="172"/>
        <end position="191"/>
    </location>
</feature>
<protein>
    <submittedName>
        <fullName evidence="2">Uncharacterized protein</fullName>
    </submittedName>
</protein>
<reference evidence="2" key="1">
    <citation type="submission" date="2021-01" db="EMBL/GenBank/DDBJ databases">
        <authorList>
            <consortium name="Genoscope - CEA"/>
            <person name="William W."/>
        </authorList>
    </citation>
    <scope>NUCLEOTIDE SEQUENCE</scope>
</reference>
<keyword evidence="1" id="KW-0472">Membrane</keyword>
<evidence type="ECO:0000313" key="3">
    <source>
        <dbReference type="Proteomes" id="UP000692954"/>
    </source>
</evidence>
<gene>
    <name evidence="2" type="ORF">PSON_ATCC_30995.1.T0030159</name>
</gene>
<dbReference type="AlphaFoldDB" id="A0A8S1JZL4"/>
<dbReference type="EMBL" id="CAJJDN010000003">
    <property type="protein sequence ID" value="CAD8048310.1"/>
    <property type="molecule type" value="Genomic_DNA"/>
</dbReference>
<feature type="transmembrane region" description="Helical" evidence="1">
    <location>
        <begin position="148"/>
        <end position="166"/>
    </location>
</feature>
<name>A0A8S1JZL4_9CILI</name>
<comment type="caution">
    <text evidence="2">The sequence shown here is derived from an EMBL/GenBank/DDBJ whole genome shotgun (WGS) entry which is preliminary data.</text>
</comment>
<keyword evidence="3" id="KW-1185">Reference proteome</keyword>
<dbReference type="Proteomes" id="UP000692954">
    <property type="component" value="Unassembled WGS sequence"/>
</dbReference>
<evidence type="ECO:0000313" key="2">
    <source>
        <dbReference type="EMBL" id="CAD8048310.1"/>
    </source>
</evidence>
<feature type="transmembrane region" description="Helical" evidence="1">
    <location>
        <begin position="63"/>
        <end position="82"/>
    </location>
</feature>